<dbReference type="AlphaFoldDB" id="A0A8S9KGI5"/>
<sequence>MVRSHLPNEKSFPVMNRRLVEEGAPRSTNDFLRTVWSFYQIPDTAEFWVPREGERASSPPEGYFTCYEAFIVRCRFWFPILEIIVRVLDRFEIIRNTDKYRLVPQNFMSVVKGFLSNFNLWKRFFFFVRIDAASVEESCISLLRRLPNDRPFINPLAPFPEDMIAVRDFLRNGSDSEPDAQGPDAAPTVTTGLNSSKGKDIDLGDIEFSVDDSMLPGWDPDLAYGDGSGTSEILISDFDDFFAVLPSGFDPPPPADESGWSKVVAEGSRIINGVSYDQIYDEWIAMRLIDPAGFVLRKVLRSSDNHVDSATIVVVSFVVRPSSAFIPGLVSLRGLLRRRISFCSQPRSQDFAVSRGVSPELVELAEGVFVISLIANPRITHGSGLIRTDHVSELVGVCCEWSRFAFRPALPVRSNRGFPPLPSLAYRTESFLERIGFWPFSDVCQRPPRYRWRHRWDPS</sequence>
<evidence type="ECO:0000256" key="1">
    <source>
        <dbReference type="SAM" id="MobiDB-lite"/>
    </source>
</evidence>
<proteinExistence type="predicted"/>
<protein>
    <submittedName>
        <fullName evidence="2">Uncharacterized protein</fullName>
    </submittedName>
</protein>
<accession>A0A8S9KGI5</accession>
<reference evidence="2" key="1">
    <citation type="submission" date="2019-12" db="EMBL/GenBank/DDBJ databases">
        <title>Genome sequencing and annotation of Brassica cretica.</title>
        <authorList>
            <person name="Studholme D.J."/>
            <person name="Sarris P.F."/>
        </authorList>
    </citation>
    <scope>NUCLEOTIDE SEQUENCE</scope>
    <source>
        <strain evidence="2">PFS-102/07</strain>
        <tissue evidence="2">Leaf</tissue>
    </source>
</reference>
<comment type="caution">
    <text evidence="2">The sequence shown here is derived from an EMBL/GenBank/DDBJ whole genome shotgun (WGS) entry which is preliminary data.</text>
</comment>
<organism evidence="2">
    <name type="scientific">Brassica cretica</name>
    <name type="common">Mustard</name>
    <dbReference type="NCBI Taxonomy" id="69181"/>
    <lineage>
        <taxon>Eukaryota</taxon>
        <taxon>Viridiplantae</taxon>
        <taxon>Streptophyta</taxon>
        <taxon>Embryophyta</taxon>
        <taxon>Tracheophyta</taxon>
        <taxon>Spermatophyta</taxon>
        <taxon>Magnoliopsida</taxon>
        <taxon>eudicotyledons</taxon>
        <taxon>Gunneridae</taxon>
        <taxon>Pentapetalae</taxon>
        <taxon>rosids</taxon>
        <taxon>malvids</taxon>
        <taxon>Brassicales</taxon>
        <taxon>Brassicaceae</taxon>
        <taxon>Brassiceae</taxon>
        <taxon>Brassica</taxon>
    </lineage>
</organism>
<dbReference type="EMBL" id="QGKY02000164">
    <property type="protein sequence ID" value="KAF2592887.1"/>
    <property type="molecule type" value="Genomic_DNA"/>
</dbReference>
<name>A0A8S9KGI5_BRACR</name>
<gene>
    <name evidence="2" type="ORF">F2Q70_00044400</name>
</gene>
<feature type="region of interest" description="Disordered" evidence="1">
    <location>
        <begin position="174"/>
        <end position="193"/>
    </location>
</feature>
<evidence type="ECO:0000313" key="2">
    <source>
        <dbReference type="EMBL" id="KAF2592887.1"/>
    </source>
</evidence>